<evidence type="ECO:0000313" key="8">
    <source>
        <dbReference type="Proteomes" id="UP000586918"/>
    </source>
</evidence>
<keyword evidence="2 4" id="KW-0238">DNA-binding</keyword>
<dbReference type="PRINTS" id="PR00455">
    <property type="entry name" value="HTHTETR"/>
</dbReference>
<evidence type="ECO:0000256" key="3">
    <source>
        <dbReference type="ARBA" id="ARBA00023163"/>
    </source>
</evidence>
<dbReference type="Proteomes" id="UP000586918">
    <property type="component" value="Unassembled WGS sequence"/>
</dbReference>
<dbReference type="PANTHER" id="PTHR47506">
    <property type="entry name" value="TRANSCRIPTIONAL REGULATORY PROTEIN"/>
    <property type="match status" value="1"/>
</dbReference>
<comment type="caution">
    <text evidence="7">The sequence shown here is derived from an EMBL/GenBank/DDBJ whole genome shotgun (WGS) entry which is preliminary data.</text>
</comment>
<dbReference type="GO" id="GO:0003677">
    <property type="term" value="F:DNA binding"/>
    <property type="evidence" value="ECO:0007669"/>
    <property type="project" value="UniProtKB-UniRule"/>
</dbReference>
<evidence type="ECO:0000256" key="1">
    <source>
        <dbReference type="ARBA" id="ARBA00023015"/>
    </source>
</evidence>
<gene>
    <name evidence="7" type="ORF">HF519_25815</name>
</gene>
<dbReference type="SUPFAM" id="SSF46689">
    <property type="entry name" value="Homeodomain-like"/>
    <property type="match status" value="1"/>
</dbReference>
<dbReference type="PROSITE" id="PS50977">
    <property type="entry name" value="HTH_TETR_2"/>
    <property type="match status" value="1"/>
</dbReference>
<name>A0A848DR67_9PSEU</name>
<evidence type="ECO:0000256" key="2">
    <source>
        <dbReference type="ARBA" id="ARBA00023125"/>
    </source>
</evidence>
<evidence type="ECO:0000259" key="6">
    <source>
        <dbReference type="PROSITE" id="PS50977"/>
    </source>
</evidence>
<evidence type="ECO:0000256" key="4">
    <source>
        <dbReference type="PROSITE-ProRule" id="PRU00335"/>
    </source>
</evidence>
<dbReference type="RefSeq" id="WP_169415599.1">
    <property type="nucleotide sequence ID" value="NZ_JAAXKZ010000141.1"/>
</dbReference>
<dbReference type="EMBL" id="JAAXKZ010000141">
    <property type="protein sequence ID" value="NMH94926.1"/>
    <property type="molecule type" value="Genomic_DNA"/>
</dbReference>
<dbReference type="AlphaFoldDB" id="A0A848DR67"/>
<dbReference type="Gene3D" id="1.10.357.10">
    <property type="entry name" value="Tetracycline Repressor, domain 2"/>
    <property type="match status" value="1"/>
</dbReference>
<feature type="region of interest" description="Disordered" evidence="5">
    <location>
        <begin position="1"/>
        <end position="23"/>
    </location>
</feature>
<organism evidence="7 8">
    <name type="scientific">Pseudonocardia bannensis</name>
    <dbReference type="NCBI Taxonomy" id="630973"/>
    <lineage>
        <taxon>Bacteria</taxon>
        <taxon>Bacillati</taxon>
        <taxon>Actinomycetota</taxon>
        <taxon>Actinomycetes</taxon>
        <taxon>Pseudonocardiales</taxon>
        <taxon>Pseudonocardiaceae</taxon>
        <taxon>Pseudonocardia</taxon>
    </lineage>
</organism>
<evidence type="ECO:0000256" key="5">
    <source>
        <dbReference type="SAM" id="MobiDB-lite"/>
    </source>
</evidence>
<keyword evidence="1" id="KW-0805">Transcription regulation</keyword>
<dbReference type="InterPro" id="IPR009057">
    <property type="entry name" value="Homeodomain-like_sf"/>
</dbReference>
<reference evidence="7 8" key="1">
    <citation type="submission" date="2020-04" db="EMBL/GenBank/DDBJ databases">
        <authorList>
            <person name="Klaysubun C."/>
            <person name="Duangmal K."/>
            <person name="Lipun K."/>
        </authorList>
    </citation>
    <scope>NUCLEOTIDE SEQUENCE [LARGE SCALE GENOMIC DNA]</scope>
    <source>
        <strain evidence="7 8">DSM 45300</strain>
    </source>
</reference>
<keyword evidence="3" id="KW-0804">Transcription</keyword>
<proteinExistence type="predicted"/>
<feature type="domain" description="HTH tetR-type" evidence="6">
    <location>
        <begin position="22"/>
        <end position="82"/>
    </location>
</feature>
<dbReference type="Pfam" id="PF00440">
    <property type="entry name" value="TetR_N"/>
    <property type="match status" value="1"/>
</dbReference>
<dbReference type="PANTHER" id="PTHR47506:SF1">
    <property type="entry name" value="HTH-TYPE TRANSCRIPTIONAL REGULATOR YJDC"/>
    <property type="match status" value="1"/>
</dbReference>
<sequence length="204" mass="22261">MPTRGPSTETKGGPVRHRDSRPLPADRLLDTAAALFDREGIRAVGIERLIAEADVARASLYQAFGSKDALVVAYVERADRTDRERYARAVRALAEDPRERIAAFFRLAAAGIRRRRFRGCLYINAATEFPDPDHPVHDAVAAHRDWQRAELVRAAGQAGAADPERLGTRLQLLYDGALVGAKALRDTGPIEEAAELAVELLASG</sequence>
<accession>A0A848DR67</accession>
<dbReference type="InterPro" id="IPR011075">
    <property type="entry name" value="TetR_C"/>
</dbReference>
<feature type="DNA-binding region" description="H-T-H motif" evidence="4">
    <location>
        <begin position="45"/>
        <end position="64"/>
    </location>
</feature>
<dbReference type="InterPro" id="IPR036271">
    <property type="entry name" value="Tet_transcr_reg_TetR-rel_C_sf"/>
</dbReference>
<keyword evidence="8" id="KW-1185">Reference proteome</keyword>
<dbReference type="InterPro" id="IPR001647">
    <property type="entry name" value="HTH_TetR"/>
</dbReference>
<evidence type="ECO:0000313" key="7">
    <source>
        <dbReference type="EMBL" id="NMH94926.1"/>
    </source>
</evidence>
<dbReference type="SUPFAM" id="SSF48498">
    <property type="entry name" value="Tetracyclin repressor-like, C-terminal domain"/>
    <property type="match status" value="1"/>
</dbReference>
<feature type="compositionally biased region" description="Polar residues" evidence="5">
    <location>
        <begin position="1"/>
        <end position="10"/>
    </location>
</feature>
<protein>
    <submittedName>
        <fullName evidence="7">TetR/AcrR family transcriptional regulator</fullName>
    </submittedName>
</protein>
<dbReference type="Pfam" id="PF16925">
    <property type="entry name" value="TetR_C_13"/>
    <property type="match status" value="1"/>
</dbReference>